<comment type="similarity">
    <text evidence="1">Belongs to the oxygen-dependent FAD-linked oxidoreductase family.</text>
</comment>
<feature type="signal peptide" evidence="3">
    <location>
        <begin position="1"/>
        <end position="24"/>
    </location>
</feature>
<dbReference type="InterPro" id="IPR006094">
    <property type="entry name" value="Oxid_FAD_bind_N"/>
</dbReference>
<keyword evidence="3" id="KW-0732">Signal</keyword>
<proteinExistence type="inferred from homology"/>
<dbReference type="InterPro" id="IPR036318">
    <property type="entry name" value="FAD-bd_PCMH-like_sf"/>
</dbReference>
<dbReference type="AlphaFoldDB" id="A0A165TJJ7"/>
<dbReference type="SUPFAM" id="SSF56176">
    <property type="entry name" value="FAD-binding/transporter-associated domain-like"/>
    <property type="match status" value="1"/>
</dbReference>
<dbReference type="STRING" id="1314782.A0A165TJJ7"/>
<dbReference type="PANTHER" id="PTHR13878:SF91">
    <property type="entry name" value="FAD BINDING DOMAIN PROTEIN (AFU_ORTHOLOGUE AFUA_6G12070)-RELATED"/>
    <property type="match status" value="1"/>
</dbReference>
<reference evidence="5 6" key="1">
    <citation type="journal article" date="2016" name="Mol. Biol. Evol.">
        <title>Comparative Genomics of Early-Diverging Mushroom-Forming Fungi Provides Insights into the Origins of Lignocellulose Decay Capabilities.</title>
        <authorList>
            <person name="Nagy L.G."/>
            <person name="Riley R."/>
            <person name="Tritt A."/>
            <person name="Adam C."/>
            <person name="Daum C."/>
            <person name="Floudas D."/>
            <person name="Sun H."/>
            <person name="Yadav J.S."/>
            <person name="Pangilinan J."/>
            <person name="Larsson K.H."/>
            <person name="Matsuura K."/>
            <person name="Barry K."/>
            <person name="Labutti K."/>
            <person name="Kuo R."/>
            <person name="Ohm R.A."/>
            <person name="Bhattacharya S.S."/>
            <person name="Shirouzu T."/>
            <person name="Yoshinaga Y."/>
            <person name="Martin F.M."/>
            <person name="Grigoriev I.V."/>
            <person name="Hibbett D.S."/>
        </authorList>
    </citation>
    <scope>NUCLEOTIDE SEQUENCE [LARGE SCALE GENOMIC DNA]</scope>
    <source>
        <strain evidence="5 6">HHB14362 ss-1</strain>
    </source>
</reference>
<dbReference type="InterPro" id="IPR050432">
    <property type="entry name" value="FAD-linked_Oxidoreductases_BP"/>
</dbReference>
<dbReference type="InterPro" id="IPR012951">
    <property type="entry name" value="BBE"/>
</dbReference>
<dbReference type="EMBL" id="KV425565">
    <property type="protein sequence ID" value="KZT26763.1"/>
    <property type="molecule type" value="Genomic_DNA"/>
</dbReference>
<dbReference type="PROSITE" id="PS51387">
    <property type="entry name" value="FAD_PCMH"/>
    <property type="match status" value="1"/>
</dbReference>
<dbReference type="InterPro" id="IPR016166">
    <property type="entry name" value="FAD-bd_PCMH"/>
</dbReference>
<feature type="chain" id="PRO_5007867137" evidence="3">
    <location>
        <begin position="25"/>
        <end position="558"/>
    </location>
</feature>
<evidence type="ECO:0000313" key="5">
    <source>
        <dbReference type="EMBL" id="KZT26763.1"/>
    </source>
</evidence>
<dbReference type="Pfam" id="PF08031">
    <property type="entry name" value="BBE"/>
    <property type="match status" value="1"/>
</dbReference>
<evidence type="ECO:0000259" key="4">
    <source>
        <dbReference type="PROSITE" id="PS51387"/>
    </source>
</evidence>
<keyword evidence="2" id="KW-0560">Oxidoreductase</keyword>
<evidence type="ECO:0000313" key="6">
    <source>
        <dbReference type="Proteomes" id="UP000076761"/>
    </source>
</evidence>
<name>A0A165TJJ7_9AGAM</name>
<dbReference type="Pfam" id="PF01565">
    <property type="entry name" value="FAD_binding_4"/>
    <property type="match status" value="1"/>
</dbReference>
<gene>
    <name evidence="5" type="ORF">NEOLEDRAFT_1062150</name>
</gene>
<dbReference type="InParanoid" id="A0A165TJJ7"/>
<dbReference type="GO" id="GO:0016491">
    <property type="term" value="F:oxidoreductase activity"/>
    <property type="evidence" value="ECO:0007669"/>
    <property type="project" value="UniProtKB-KW"/>
</dbReference>
<dbReference type="InterPro" id="IPR016169">
    <property type="entry name" value="FAD-bd_PCMH_sub2"/>
</dbReference>
<dbReference type="GO" id="GO:0071949">
    <property type="term" value="F:FAD binding"/>
    <property type="evidence" value="ECO:0007669"/>
    <property type="project" value="InterPro"/>
</dbReference>
<feature type="domain" description="FAD-binding PCMH-type" evidence="4">
    <location>
        <begin position="123"/>
        <end position="298"/>
    </location>
</feature>
<evidence type="ECO:0000256" key="3">
    <source>
        <dbReference type="SAM" id="SignalP"/>
    </source>
</evidence>
<evidence type="ECO:0000256" key="2">
    <source>
        <dbReference type="ARBA" id="ARBA00023002"/>
    </source>
</evidence>
<dbReference type="Gene3D" id="3.30.465.10">
    <property type="match status" value="2"/>
</dbReference>
<sequence>MYRIQLPKVILWIGLSGFWPSAFPLATPDDWQSLNETIGGRLQAGVLVSQPCFLVVNGQHVSVNQTACAEVQQNYHSPLFRVSNYGAWMQPQWETCQRTGEQCLLDSTTPTDPLAWTAYDCSQGSISPYYIEVQNVSDVQVAFRFTSTTGVPLSIKNTGHDYKGRAGAKGSLALWISYNATFTPEGCTTSYNAMTLGAGVGWQDAYQFADKHNVTIVCGYHQTVGSSGGWVMGGGHSILSPNYGLGIDRVLQFKIVTPDGIYRTANDRENPDLFWALRGGGGGTFGIVMETTHRVEPAVTLQVADITFNATSTNMLSWLEVVTNHSLEWGRDGWGGHIAGPSLIHVTPKLSLSEALESMAPAIEYALSQNGTAVIETLTWWRFFQKYVTGAQAAVGTGNILGTRLMPISLFETTEGRAQIMNVLSIILDYANQYIVAGTPLLYDYKNGSTSATPAWRNSLWLMSFHMVINFNDTLAVKQQKYRLVTNVTQHMRDISPGSGAYFNEGDVYEPNHETSYWGPNYPQLVQVKEKYDPEHLLDCWQCVGWRGADDSRYSCYV</sequence>
<dbReference type="Proteomes" id="UP000076761">
    <property type="component" value="Unassembled WGS sequence"/>
</dbReference>
<dbReference type="PANTHER" id="PTHR13878">
    <property type="entry name" value="GULONOLACTONE OXIDASE"/>
    <property type="match status" value="1"/>
</dbReference>
<keyword evidence="6" id="KW-1185">Reference proteome</keyword>
<organism evidence="5 6">
    <name type="scientific">Neolentinus lepideus HHB14362 ss-1</name>
    <dbReference type="NCBI Taxonomy" id="1314782"/>
    <lineage>
        <taxon>Eukaryota</taxon>
        <taxon>Fungi</taxon>
        <taxon>Dikarya</taxon>
        <taxon>Basidiomycota</taxon>
        <taxon>Agaricomycotina</taxon>
        <taxon>Agaricomycetes</taxon>
        <taxon>Gloeophyllales</taxon>
        <taxon>Gloeophyllaceae</taxon>
        <taxon>Neolentinus</taxon>
    </lineage>
</organism>
<evidence type="ECO:0000256" key="1">
    <source>
        <dbReference type="ARBA" id="ARBA00005466"/>
    </source>
</evidence>
<protein>
    <submittedName>
        <fullName evidence="5">Isoamyl alcohol oxidase</fullName>
    </submittedName>
</protein>
<accession>A0A165TJJ7</accession>
<dbReference type="OrthoDB" id="9983560at2759"/>